<proteinExistence type="predicted"/>
<evidence type="ECO:0000313" key="9">
    <source>
        <dbReference type="Proteomes" id="UP000195152"/>
    </source>
</evidence>
<name>A0A242VZ84_BACTU</name>
<dbReference type="RefSeq" id="WP_087963704.1">
    <property type="nucleotide sequence ID" value="NZ_NFCF01000113.1"/>
</dbReference>
<reference evidence="8 9" key="1">
    <citation type="submission" date="2016-10" db="EMBL/GenBank/DDBJ databases">
        <title>Comparative genomics of Bacillus thuringiensis reveals a path to pathogens against multiple invertebrate hosts.</title>
        <authorList>
            <person name="Zheng J."/>
            <person name="Gao Q."/>
            <person name="Liu H."/>
            <person name="Peng D."/>
            <person name="Ruan L."/>
            <person name="Sun M."/>
        </authorList>
    </citation>
    <scope>NUCLEOTIDE SEQUENCE [LARGE SCALE GENOMIC DNA]</scope>
    <source>
        <strain evidence="8">BGSC 4AC1</strain>
    </source>
</reference>
<dbReference type="Proteomes" id="UP000195152">
    <property type="component" value="Unassembled WGS sequence"/>
</dbReference>
<dbReference type="GO" id="GO:0005886">
    <property type="term" value="C:plasma membrane"/>
    <property type="evidence" value="ECO:0007669"/>
    <property type="project" value="UniProtKB-SubCell"/>
</dbReference>
<feature type="transmembrane region" description="Helical" evidence="7">
    <location>
        <begin position="20"/>
        <end position="40"/>
    </location>
</feature>
<dbReference type="GO" id="GO:0006814">
    <property type="term" value="P:sodium ion transport"/>
    <property type="evidence" value="ECO:0007669"/>
    <property type="project" value="InterPro"/>
</dbReference>
<evidence type="ECO:0000256" key="3">
    <source>
        <dbReference type="ARBA" id="ARBA00022475"/>
    </source>
</evidence>
<evidence type="ECO:0000256" key="2">
    <source>
        <dbReference type="ARBA" id="ARBA00022448"/>
    </source>
</evidence>
<dbReference type="PROSITE" id="PS00872">
    <property type="entry name" value="NA_GALACTOSIDE_SYMP"/>
    <property type="match status" value="1"/>
</dbReference>
<gene>
    <name evidence="8" type="ORF">BK699_31040</name>
</gene>
<dbReference type="PANTHER" id="PTHR11328:SF24">
    <property type="entry name" value="MAJOR FACILITATOR SUPERFAMILY (MFS) PROFILE DOMAIN-CONTAINING PROTEIN"/>
    <property type="match status" value="1"/>
</dbReference>
<comment type="subcellular location">
    <subcellularLocation>
        <location evidence="1">Cell membrane</location>
        <topology evidence="1">Multi-pass membrane protein</topology>
    </subcellularLocation>
</comment>
<sequence>MDKKLKQRVSYALGAFGHDIFYVTLSTYFMVFVTSAMFTGADKATAGRMIGIVTSLIVVIRLVEIIFDPIIGGIIDNTKTRFGKFKPWLVVGGLVSSILLVCIFTNFFGLAIHNTTLFIILFAIVYILLDSFYSFKDIAFWGHHTCPST</sequence>
<evidence type="ECO:0000313" key="8">
    <source>
        <dbReference type="EMBL" id="OTW44485.1"/>
    </source>
</evidence>
<feature type="transmembrane region" description="Helical" evidence="7">
    <location>
        <begin position="117"/>
        <end position="135"/>
    </location>
</feature>
<dbReference type="Pfam" id="PF13347">
    <property type="entry name" value="MFS_2"/>
    <property type="match status" value="1"/>
</dbReference>
<dbReference type="PANTHER" id="PTHR11328">
    <property type="entry name" value="MAJOR FACILITATOR SUPERFAMILY DOMAIN-CONTAINING PROTEIN"/>
    <property type="match status" value="1"/>
</dbReference>
<keyword evidence="2" id="KW-0813">Transport</keyword>
<organism evidence="8 9">
    <name type="scientific">Bacillus thuringiensis serovar mexicanensis</name>
    <dbReference type="NCBI Taxonomy" id="180868"/>
    <lineage>
        <taxon>Bacteria</taxon>
        <taxon>Bacillati</taxon>
        <taxon>Bacillota</taxon>
        <taxon>Bacilli</taxon>
        <taxon>Bacillales</taxon>
        <taxon>Bacillaceae</taxon>
        <taxon>Bacillus</taxon>
        <taxon>Bacillus cereus group</taxon>
    </lineage>
</organism>
<dbReference type="InterPro" id="IPR018043">
    <property type="entry name" value="Na/Gal_symport_CS"/>
</dbReference>
<keyword evidence="5 7" id="KW-1133">Transmembrane helix</keyword>
<evidence type="ECO:0000256" key="1">
    <source>
        <dbReference type="ARBA" id="ARBA00004651"/>
    </source>
</evidence>
<accession>A0A242VZ84</accession>
<feature type="transmembrane region" description="Helical" evidence="7">
    <location>
        <begin position="88"/>
        <end position="111"/>
    </location>
</feature>
<dbReference type="GO" id="GO:0008643">
    <property type="term" value="P:carbohydrate transport"/>
    <property type="evidence" value="ECO:0007669"/>
    <property type="project" value="InterPro"/>
</dbReference>
<keyword evidence="6 7" id="KW-0472">Membrane</keyword>
<evidence type="ECO:0000256" key="7">
    <source>
        <dbReference type="SAM" id="Phobius"/>
    </source>
</evidence>
<evidence type="ECO:0000256" key="5">
    <source>
        <dbReference type="ARBA" id="ARBA00022989"/>
    </source>
</evidence>
<protein>
    <submittedName>
        <fullName evidence="8">Sugar transporter</fullName>
    </submittedName>
</protein>
<keyword evidence="3" id="KW-1003">Cell membrane</keyword>
<dbReference type="AlphaFoldDB" id="A0A242VZ84"/>
<evidence type="ECO:0000256" key="6">
    <source>
        <dbReference type="ARBA" id="ARBA00023136"/>
    </source>
</evidence>
<comment type="caution">
    <text evidence="8">The sequence shown here is derived from an EMBL/GenBank/DDBJ whole genome shotgun (WGS) entry which is preliminary data.</text>
</comment>
<dbReference type="InterPro" id="IPR039672">
    <property type="entry name" value="MFS_2"/>
</dbReference>
<feature type="transmembrane region" description="Helical" evidence="7">
    <location>
        <begin position="46"/>
        <end position="67"/>
    </location>
</feature>
<dbReference type="EMBL" id="NFCF01000113">
    <property type="protein sequence ID" value="OTW44485.1"/>
    <property type="molecule type" value="Genomic_DNA"/>
</dbReference>
<keyword evidence="4 7" id="KW-0812">Transmembrane</keyword>
<dbReference type="GO" id="GO:0015293">
    <property type="term" value="F:symporter activity"/>
    <property type="evidence" value="ECO:0007669"/>
    <property type="project" value="InterPro"/>
</dbReference>
<evidence type="ECO:0000256" key="4">
    <source>
        <dbReference type="ARBA" id="ARBA00022692"/>
    </source>
</evidence>
<keyword evidence="8" id="KW-0762">Sugar transport</keyword>